<dbReference type="CDD" id="cd00412">
    <property type="entry name" value="pyrophosphatase"/>
    <property type="match status" value="1"/>
</dbReference>
<dbReference type="Proteomes" id="UP000676194">
    <property type="component" value="Chromosome"/>
</dbReference>
<dbReference type="EMBL" id="CP074694">
    <property type="protein sequence ID" value="QVL30161.1"/>
    <property type="molecule type" value="Genomic_DNA"/>
</dbReference>
<evidence type="ECO:0000256" key="6">
    <source>
        <dbReference type="ARBA" id="ARBA00047820"/>
    </source>
</evidence>
<feature type="binding site" evidence="7">
    <location>
        <position position="107"/>
    </location>
    <ligand>
        <name>Mg(2+)</name>
        <dbReference type="ChEBI" id="CHEBI:18420"/>
        <label>1</label>
    </ligand>
</feature>
<feature type="binding site" evidence="7">
    <location>
        <position position="70"/>
    </location>
    <ligand>
        <name>Mg(2+)</name>
        <dbReference type="ChEBI" id="CHEBI:18420"/>
        <label>1</label>
    </ligand>
</feature>
<dbReference type="GO" id="GO:0004427">
    <property type="term" value="F:inorganic diphosphate phosphatase activity"/>
    <property type="evidence" value="ECO:0007669"/>
    <property type="project" value="UniProtKB-UniRule"/>
</dbReference>
<keyword evidence="9" id="KW-1185">Reference proteome</keyword>
<evidence type="ECO:0000256" key="2">
    <source>
        <dbReference type="ARBA" id="ARBA00022490"/>
    </source>
</evidence>
<dbReference type="Gene3D" id="3.90.80.10">
    <property type="entry name" value="Inorganic pyrophosphatase"/>
    <property type="match status" value="1"/>
</dbReference>
<dbReference type="RefSeq" id="WP_213494045.1">
    <property type="nucleotide sequence ID" value="NZ_CP074694.1"/>
</dbReference>
<dbReference type="FunFam" id="3.90.80.10:FF:000003">
    <property type="entry name" value="Inorganic pyrophosphatase"/>
    <property type="match status" value="1"/>
</dbReference>
<keyword evidence="4 7" id="KW-0378">Hydrolase</keyword>
<dbReference type="InterPro" id="IPR036649">
    <property type="entry name" value="Pyrophosphatase_sf"/>
</dbReference>
<name>A0A8E6EWI0_9BACT</name>
<evidence type="ECO:0000256" key="3">
    <source>
        <dbReference type="ARBA" id="ARBA00022723"/>
    </source>
</evidence>
<dbReference type="GO" id="GO:0006796">
    <property type="term" value="P:phosphate-containing compound metabolic process"/>
    <property type="evidence" value="ECO:0007669"/>
    <property type="project" value="InterPro"/>
</dbReference>
<comment type="function">
    <text evidence="7">Catalyzes the hydrolysis of inorganic pyrophosphate (PPi) forming two phosphate ions.</text>
</comment>
<evidence type="ECO:0000256" key="5">
    <source>
        <dbReference type="ARBA" id="ARBA00022842"/>
    </source>
</evidence>
<evidence type="ECO:0000256" key="4">
    <source>
        <dbReference type="ARBA" id="ARBA00022801"/>
    </source>
</evidence>
<evidence type="ECO:0000256" key="1">
    <source>
        <dbReference type="ARBA" id="ARBA00001946"/>
    </source>
</evidence>
<feature type="binding site" evidence="7">
    <location>
        <position position="48"/>
    </location>
    <ligand>
        <name>substrate</name>
    </ligand>
</feature>
<feature type="binding site" evidence="7">
    <location>
        <position position="75"/>
    </location>
    <ligand>
        <name>Mg(2+)</name>
        <dbReference type="ChEBI" id="CHEBI:18420"/>
        <label>1</label>
    </ligand>
</feature>
<evidence type="ECO:0000313" key="9">
    <source>
        <dbReference type="Proteomes" id="UP000676194"/>
    </source>
</evidence>
<accession>A0A8E6EWI0</accession>
<sequence>MLIRLSPYMMVNPGTSIPSVVNMIVEIPKGRRSKFELDKETGLIRLDRYLYSSSVYPGDYGFIPQTLADDADPLDMLVMVNEPTFSGCLIEARIVGMFRMKDKGVNDFKVLGVPNSDPLFGHIKNLEDVPPHYLREVEHFFGTYKQLEGATTESLGWIGATEGTDEVRKCVDRFRTSLGTVLG</sequence>
<protein>
    <recommendedName>
        <fullName evidence="7">Inorganic pyrophosphatase</fullName>
        <ecNumber evidence="7">3.6.1.1</ecNumber>
    </recommendedName>
    <alternativeName>
        <fullName evidence="7">Pyrophosphate phospho-hydrolase</fullName>
        <shortName evidence="7">PPase</shortName>
    </alternativeName>
</protein>
<keyword evidence="5 7" id="KW-0460">Magnesium</keyword>
<keyword evidence="2 7" id="KW-0963">Cytoplasm</keyword>
<dbReference type="InterPro" id="IPR008162">
    <property type="entry name" value="Pyrophosphatase"/>
</dbReference>
<feature type="binding site" evidence="7">
    <location>
        <position position="34"/>
    </location>
    <ligand>
        <name>substrate</name>
    </ligand>
</feature>
<feature type="binding site" evidence="7">
    <location>
        <position position="60"/>
    </location>
    <ligand>
        <name>substrate</name>
    </ligand>
</feature>
<feature type="binding site" evidence="7">
    <location>
        <position position="144"/>
    </location>
    <ligand>
        <name>substrate</name>
    </ligand>
</feature>
<dbReference type="GO" id="GO:0005737">
    <property type="term" value="C:cytoplasm"/>
    <property type="evidence" value="ECO:0007669"/>
    <property type="project" value="UniProtKB-SubCell"/>
</dbReference>
<evidence type="ECO:0000256" key="7">
    <source>
        <dbReference type="HAMAP-Rule" id="MF_00209"/>
    </source>
</evidence>
<dbReference type="PANTHER" id="PTHR10286">
    <property type="entry name" value="INORGANIC PYROPHOSPHATASE"/>
    <property type="match status" value="1"/>
</dbReference>
<keyword evidence="3 7" id="KW-0479">Metal-binding</keyword>
<reference evidence="8" key="1">
    <citation type="submission" date="2021-05" db="EMBL/GenBank/DDBJ databases">
        <title>Complete genome sequence of the cellulolytic planctomycete Telmatocola sphagniphila SP2T and characterization of the first cellulase from planctomycetes.</title>
        <authorList>
            <person name="Rakitin A.L."/>
            <person name="Beletsky A.V."/>
            <person name="Naumoff D.G."/>
            <person name="Kulichevskaya I.S."/>
            <person name="Mardanov A.V."/>
            <person name="Ravin N.V."/>
            <person name="Dedysh S.N."/>
        </authorList>
    </citation>
    <scope>NUCLEOTIDE SEQUENCE</scope>
    <source>
        <strain evidence="8">SP2T</strain>
    </source>
</reference>
<dbReference type="AlphaFoldDB" id="A0A8E6EWI0"/>
<evidence type="ECO:0000313" key="8">
    <source>
        <dbReference type="EMBL" id="QVL30161.1"/>
    </source>
</evidence>
<dbReference type="KEGG" id="tsph:KIH39_15000"/>
<gene>
    <name evidence="7" type="primary">ppa</name>
    <name evidence="8" type="ORF">KIH39_15000</name>
</gene>
<dbReference type="HAMAP" id="MF_00209">
    <property type="entry name" value="Inorganic_PPase"/>
    <property type="match status" value="1"/>
</dbReference>
<comment type="subunit">
    <text evidence="7">Homohexamer.</text>
</comment>
<organism evidence="8 9">
    <name type="scientific">Telmatocola sphagniphila</name>
    <dbReference type="NCBI Taxonomy" id="1123043"/>
    <lineage>
        <taxon>Bacteria</taxon>
        <taxon>Pseudomonadati</taxon>
        <taxon>Planctomycetota</taxon>
        <taxon>Planctomycetia</taxon>
        <taxon>Gemmatales</taxon>
        <taxon>Gemmataceae</taxon>
    </lineage>
</organism>
<comment type="cofactor">
    <cofactor evidence="1 7">
        <name>Mg(2+)</name>
        <dbReference type="ChEBI" id="CHEBI:18420"/>
    </cofactor>
</comment>
<dbReference type="Pfam" id="PF00719">
    <property type="entry name" value="Pyrophosphatase"/>
    <property type="match status" value="1"/>
</dbReference>
<dbReference type="GO" id="GO:0000287">
    <property type="term" value="F:magnesium ion binding"/>
    <property type="evidence" value="ECO:0007669"/>
    <property type="project" value="UniProtKB-UniRule"/>
</dbReference>
<comment type="catalytic activity">
    <reaction evidence="6 7">
        <text>diphosphate + H2O = 2 phosphate + H(+)</text>
        <dbReference type="Rhea" id="RHEA:24576"/>
        <dbReference type="ChEBI" id="CHEBI:15377"/>
        <dbReference type="ChEBI" id="CHEBI:15378"/>
        <dbReference type="ChEBI" id="CHEBI:33019"/>
        <dbReference type="ChEBI" id="CHEBI:43474"/>
        <dbReference type="EC" id="3.6.1.1"/>
    </reaction>
</comment>
<dbReference type="SUPFAM" id="SSF50324">
    <property type="entry name" value="Inorganic pyrophosphatase"/>
    <property type="match status" value="1"/>
</dbReference>
<comment type="subcellular location">
    <subcellularLocation>
        <location evidence="7">Cytoplasm</location>
    </subcellularLocation>
</comment>
<dbReference type="EC" id="3.6.1.1" evidence="7"/>
<comment type="similarity">
    <text evidence="7">Belongs to the PPase family.</text>
</comment>
<feature type="binding site" evidence="7">
    <location>
        <position position="75"/>
    </location>
    <ligand>
        <name>Mg(2+)</name>
        <dbReference type="ChEBI" id="CHEBI:18420"/>
        <label>2</label>
    </ligand>
</feature>
<proteinExistence type="inferred from homology"/>